<accession>A0A1Y5TZF7</accession>
<name>A0A1Y5TZF7_9RHOB</name>
<keyword evidence="2" id="KW-1185">Reference proteome</keyword>
<gene>
    <name evidence="1" type="ORF">TRL7639_04523</name>
</gene>
<evidence type="ECO:0000313" key="2">
    <source>
        <dbReference type="Proteomes" id="UP000193077"/>
    </source>
</evidence>
<organism evidence="1 2">
    <name type="scientific">Falsiruegeria litorea R37</name>
    <dbReference type="NCBI Taxonomy" id="1200284"/>
    <lineage>
        <taxon>Bacteria</taxon>
        <taxon>Pseudomonadati</taxon>
        <taxon>Pseudomonadota</taxon>
        <taxon>Alphaproteobacteria</taxon>
        <taxon>Rhodobacterales</taxon>
        <taxon>Roseobacteraceae</taxon>
        <taxon>Falsiruegeria</taxon>
    </lineage>
</organism>
<evidence type="ECO:0000313" key="1">
    <source>
        <dbReference type="EMBL" id="SLN74415.1"/>
    </source>
</evidence>
<proteinExistence type="predicted"/>
<protein>
    <submittedName>
        <fullName evidence="1">Uncharacterized protein</fullName>
    </submittedName>
</protein>
<dbReference type="EMBL" id="FWFO01000010">
    <property type="protein sequence ID" value="SLN74415.1"/>
    <property type="molecule type" value="Genomic_DNA"/>
</dbReference>
<dbReference type="Proteomes" id="UP000193077">
    <property type="component" value="Unassembled WGS sequence"/>
</dbReference>
<reference evidence="1 2" key="1">
    <citation type="submission" date="2017-03" db="EMBL/GenBank/DDBJ databases">
        <authorList>
            <person name="Afonso C.L."/>
            <person name="Miller P.J."/>
            <person name="Scott M.A."/>
            <person name="Spackman E."/>
            <person name="Goraichik I."/>
            <person name="Dimitrov K.M."/>
            <person name="Suarez D.L."/>
            <person name="Swayne D.E."/>
        </authorList>
    </citation>
    <scope>NUCLEOTIDE SEQUENCE [LARGE SCALE GENOMIC DNA]</scope>
    <source>
        <strain evidence="1 2">CECT 7639</strain>
    </source>
</reference>
<dbReference type="AlphaFoldDB" id="A0A1Y5TZF7"/>
<sequence length="831" mass="88864">MGQLNLPEAQRALDPAGNPVPGAKCYVYQDDSDVLIRLFEDNYLNQIQPNPISADTEGHFPDCFLLNGSYRVRIETPKGTVLSDTNDVVVTSTPSGNASGSGIDDLNIASGFARLTDLISDNNLSYSPVGGRPQIQAGECVIVWNGGFVYEIAPQTATDADLTTAGGVGLYVQVNNEGCVSDRQFGHISNDADRLNTAIAWAIRQQKAGNGVPCIIVQGEYVMDKPIKAFDFNGTDFRYVSVHIESPAPGYVPGQRTTFTFTGKDNPGIVTQKIRQLTLKNIAIVGTANNLLLASHSDLLERNNWWNVNGAVEEMPYKLYAGICIDPFFSGMAANQKFPHFDGSGSEPDHYTASSGAGSTQILIESCDIQGWVVGVMCAASNVQLGDSITVEKCNLSHNRWPFFLGESQNRGCVMIDCHAKGFDTLMVGGSGFGAGTGTLAYIRGGVFVYGHSIVNGDTARGSGAVADAYFENVWSIGHITGGQGFTFKDSQIKLIDARNANLPDVDAHLTGNGTVNFLGGYIGKYTSAPRRLKFTPKTYMDGVTFDNVPTFRDYSAPNIASMNCRYTSGEVRQTYNIWHMNAAFNNPKHGPGARVVVQDETWLVASGWDAQYLGGGTVTVNGDGTATVTGLSDNVVVGDEISVLDGWIGLNNQGDPDTHSGTGIGYVESISNGTVNLTAVPISFTSGSYSFYIWSMPYIHPVVFGDLTHGSNIITNMTSVTGWRTGQWIKGAGIPKYSRVLSVSGNTITISNSATTTATDVEIYDAKLTLESKFLSSSPVSGVYPAGSFIRNSAPSLDGNNMILTGWICTKGGIPGTWEPVYQSSVSLTA</sequence>